<evidence type="ECO:0000313" key="3">
    <source>
        <dbReference type="Proteomes" id="UP001236369"/>
    </source>
</evidence>
<evidence type="ECO:0000313" key="2">
    <source>
        <dbReference type="EMBL" id="MDQ0445376.1"/>
    </source>
</evidence>
<gene>
    <name evidence="2" type="ORF">QO016_004905</name>
</gene>
<evidence type="ECO:0000256" key="1">
    <source>
        <dbReference type="SAM" id="Phobius"/>
    </source>
</evidence>
<feature type="transmembrane region" description="Helical" evidence="1">
    <location>
        <begin position="12"/>
        <end position="35"/>
    </location>
</feature>
<keyword evidence="1" id="KW-0812">Transmembrane</keyword>
<dbReference type="RefSeq" id="WP_238253020.1">
    <property type="nucleotide sequence ID" value="NZ_BPQX01000067.1"/>
</dbReference>
<reference evidence="2 3" key="1">
    <citation type="submission" date="2023-07" db="EMBL/GenBank/DDBJ databases">
        <title>Genomic Encyclopedia of Type Strains, Phase IV (KMG-IV): sequencing the most valuable type-strain genomes for metagenomic binning, comparative biology and taxonomic classification.</title>
        <authorList>
            <person name="Goeker M."/>
        </authorList>
    </citation>
    <scope>NUCLEOTIDE SEQUENCE [LARGE SCALE GENOMIC DNA]</scope>
    <source>
        <strain evidence="2 3">DSM 19562</strain>
    </source>
</reference>
<dbReference type="Proteomes" id="UP001236369">
    <property type="component" value="Unassembled WGS sequence"/>
</dbReference>
<proteinExistence type="predicted"/>
<sequence>MSPPPTTSSPGRFALAIAAVWLLLFALYILCAGSLSLNEGLAGAVTAALGSIWWAFAGRGGGMRFSGWMSGLGPVGHAILGLPGATGRVAGQLVHAVIGGGPRGSVAYERDAESAWANAELPAERALGLIAASLAPDSFVLREKGGDTGIVMHTLAPVGGKP</sequence>
<accession>A0ABU0HV50</accession>
<name>A0ABU0HV50_9HYPH</name>
<keyword evidence="1" id="KW-0472">Membrane</keyword>
<feature type="transmembrane region" description="Helical" evidence="1">
    <location>
        <begin position="41"/>
        <end position="57"/>
    </location>
</feature>
<protein>
    <submittedName>
        <fullName evidence="2">Uncharacterized protein</fullName>
    </submittedName>
</protein>
<comment type="caution">
    <text evidence="2">The sequence shown here is derived from an EMBL/GenBank/DDBJ whole genome shotgun (WGS) entry which is preliminary data.</text>
</comment>
<dbReference type="EMBL" id="JAUSVV010000028">
    <property type="protein sequence ID" value="MDQ0445376.1"/>
    <property type="molecule type" value="Genomic_DNA"/>
</dbReference>
<organism evidence="2 3">
    <name type="scientific">Methylobacterium persicinum</name>
    <dbReference type="NCBI Taxonomy" id="374426"/>
    <lineage>
        <taxon>Bacteria</taxon>
        <taxon>Pseudomonadati</taxon>
        <taxon>Pseudomonadota</taxon>
        <taxon>Alphaproteobacteria</taxon>
        <taxon>Hyphomicrobiales</taxon>
        <taxon>Methylobacteriaceae</taxon>
        <taxon>Methylobacterium</taxon>
    </lineage>
</organism>
<keyword evidence="1" id="KW-1133">Transmembrane helix</keyword>
<keyword evidence="3" id="KW-1185">Reference proteome</keyword>